<dbReference type="SUPFAM" id="SSF52172">
    <property type="entry name" value="CheY-like"/>
    <property type="match status" value="1"/>
</dbReference>
<dbReference type="InterPro" id="IPR005467">
    <property type="entry name" value="His_kinase_dom"/>
</dbReference>
<gene>
    <name evidence="13" type="ORF">V0288_25015</name>
</gene>
<feature type="domain" description="HPt" evidence="12">
    <location>
        <begin position="266"/>
        <end position="369"/>
    </location>
</feature>
<dbReference type="GO" id="GO:0000155">
    <property type="term" value="F:phosphorelay sensor kinase activity"/>
    <property type="evidence" value="ECO:0007669"/>
    <property type="project" value="InterPro"/>
</dbReference>
<keyword evidence="6" id="KW-0902">Two-component regulatory system</keyword>
<dbReference type="SMART" id="SM00073">
    <property type="entry name" value="HPT"/>
    <property type="match status" value="2"/>
</dbReference>
<dbReference type="SMART" id="SM00260">
    <property type="entry name" value="CheW"/>
    <property type="match status" value="1"/>
</dbReference>
<dbReference type="Gene3D" id="1.20.120.160">
    <property type="entry name" value="HPT domain"/>
    <property type="match status" value="2"/>
</dbReference>
<dbReference type="GO" id="GO:0005737">
    <property type="term" value="C:cytoplasm"/>
    <property type="evidence" value="ECO:0007669"/>
    <property type="project" value="InterPro"/>
</dbReference>
<evidence type="ECO:0000256" key="2">
    <source>
        <dbReference type="ARBA" id="ARBA00012438"/>
    </source>
</evidence>
<evidence type="ECO:0000259" key="12">
    <source>
        <dbReference type="PROSITE" id="PS50894"/>
    </source>
</evidence>
<dbReference type="Gene3D" id="3.40.50.2300">
    <property type="match status" value="1"/>
</dbReference>
<name>A0AAW9QZP1_9CHRO</name>
<keyword evidence="3 8" id="KW-0597">Phosphoprotein</keyword>
<organism evidence="13 14">
    <name type="scientific">Pannus brasiliensis CCIBt3594</name>
    <dbReference type="NCBI Taxonomy" id="1427578"/>
    <lineage>
        <taxon>Bacteria</taxon>
        <taxon>Bacillati</taxon>
        <taxon>Cyanobacteriota</taxon>
        <taxon>Cyanophyceae</taxon>
        <taxon>Oscillatoriophycideae</taxon>
        <taxon>Chroococcales</taxon>
        <taxon>Microcystaceae</taxon>
        <taxon>Pannus</taxon>
    </lineage>
</organism>
<feature type="domain" description="Response regulatory" evidence="11">
    <location>
        <begin position="1304"/>
        <end position="1421"/>
    </location>
</feature>
<evidence type="ECO:0000256" key="9">
    <source>
        <dbReference type="SAM" id="MobiDB-lite"/>
    </source>
</evidence>
<dbReference type="InterPro" id="IPR002545">
    <property type="entry name" value="CheW-lke_dom"/>
</dbReference>
<dbReference type="InterPro" id="IPR004358">
    <property type="entry name" value="Sig_transdc_His_kin-like_C"/>
</dbReference>
<evidence type="ECO:0000256" key="8">
    <source>
        <dbReference type="PROSITE-ProRule" id="PRU00169"/>
    </source>
</evidence>
<evidence type="ECO:0000256" key="4">
    <source>
        <dbReference type="ARBA" id="ARBA00022679"/>
    </source>
</evidence>
<feature type="modified residue" description="Phosphohistidine" evidence="7">
    <location>
        <position position="48"/>
    </location>
</feature>
<dbReference type="PANTHER" id="PTHR43395">
    <property type="entry name" value="SENSOR HISTIDINE KINASE CHEA"/>
    <property type="match status" value="1"/>
</dbReference>
<keyword evidence="14" id="KW-1185">Reference proteome</keyword>
<dbReference type="InterPro" id="IPR036061">
    <property type="entry name" value="CheW-like_dom_sf"/>
</dbReference>
<dbReference type="SUPFAM" id="SSF47384">
    <property type="entry name" value="Homodimeric domain of signal transducing histidine kinase"/>
    <property type="match status" value="1"/>
</dbReference>
<dbReference type="SUPFAM" id="SSF50341">
    <property type="entry name" value="CheW-like"/>
    <property type="match status" value="1"/>
</dbReference>
<feature type="domain" description="HPt" evidence="12">
    <location>
        <begin position="2"/>
        <end position="105"/>
    </location>
</feature>
<dbReference type="Pfam" id="PF02895">
    <property type="entry name" value="H-kinase_dim"/>
    <property type="match status" value="1"/>
</dbReference>
<dbReference type="SUPFAM" id="SSF47226">
    <property type="entry name" value="Histidine-containing phosphotransfer domain, HPT domain"/>
    <property type="match status" value="2"/>
</dbReference>
<comment type="caution">
    <text evidence="13">The sequence shown here is derived from an EMBL/GenBank/DDBJ whole genome shotgun (WGS) entry which is preliminary data.</text>
</comment>
<dbReference type="SMART" id="SM00387">
    <property type="entry name" value="HATPase_c"/>
    <property type="match status" value="1"/>
</dbReference>
<dbReference type="SUPFAM" id="SSF55874">
    <property type="entry name" value="ATPase domain of HSP90 chaperone/DNA topoisomerase II/histidine kinase"/>
    <property type="match status" value="1"/>
</dbReference>
<feature type="region of interest" description="Disordered" evidence="9">
    <location>
        <begin position="757"/>
        <end position="781"/>
    </location>
</feature>
<dbReference type="InterPro" id="IPR036097">
    <property type="entry name" value="HisK_dim/P_sf"/>
</dbReference>
<dbReference type="InterPro" id="IPR037006">
    <property type="entry name" value="CheA-like_homodim_sf"/>
</dbReference>
<dbReference type="InterPro" id="IPR051315">
    <property type="entry name" value="Bact_Chemotaxis_CheA"/>
</dbReference>
<evidence type="ECO:0000256" key="6">
    <source>
        <dbReference type="ARBA" id="ARBA00023012"/>
    </source>
</evidence>
<dbReference type="InterPro" id="IPR001789">
    <property type="entry name" value="Sig_transdc_resp-reg_receiver"/>
</dbReference>
<dbReference type="GO" id="GO:0006935">
    <property type="term" value="P:chemotaxis"/>
    <property type="evidence" value="ECO:0007669"/>
    <property type="project" value="InterPro"/>
</dbReference>
<dbReference type="FunFam" id="3.30.565.10:FF:000016">
    <property type="entry name" value="Chemotaxis protein CheA, putative"/>
    <property type="match status" value="1"/>
</dbReference>
<feature type="modified residue" description="Phosphohistidine" evidence="7">
    <location>
        <position position="312"/>
    </location>
</feature>
<feature type="compositionally biased region" description="Basic and acidic residues" evidence="9">
    <location>
        <begin position="759"/>
        <end position="772"/>
    </location>
</feature>
<dbReference type="EC" id="2.7.13.3" evidence="2"/>
<dbReference type="EMBL" id="JBAFSM010000102">
    <property type="protein sequence ID" value="MEG3440412.1"/>
    <property type="molecule type" value="Genomic_DNA"/>
</dbReference>
<dbReference type="InterPro" id="IPR008207">
    <property type="entry name" value="Sig_transdc_His_kin_Hpt_dom"/>
</dbReference>
<proteinExistence type="predicted"/>
<keyword evidence="5" id="KW-0418">Kinase</keyword>
<evidence type="ECO:0000256" key="1">
    <source>
        <dbReference type="ARBA" id="ARBA00000085"/>
    </source>
</evidence>
<dbReference type="Gene3D" id="1.10.287.560">
    <property type="entry name" value="Histidine kinase CheA-like, homodimeric domain"/>
    <property type="match status" value="1"/>
</dbReference>
<dbReference type="Pfam" id="PF02518">
    <property type="entry name" value="HATPase_c"/>
    <property type="match status" value="1"/>
</dbReference>
<dbReference type="Proteomes" id="UP001328733">
    <property type="component" value="Unassembled WGS sequence"/>
</dbReference>
<evidence type="ECO:0000313" key="14">
    <source>
        <dbReference type="Proteomes" id="UP001328733"/>
    </source>
</evidence>
<dbReference type="PANTHER" id="PTHR43395:SF1">
    <property type="entry name" value="CHEMOTAXIS PROTEIN CHEA"/>
    <property type="match status" value="1"/>
</dbReference>
<dbReference type="SMART" id="SM01231">
    <property type="entry name" value="H-kinase_dim"/>
    <property type="match status" value="1"/>
</dbReference>
<dbReference type="PROSITE" id="PS50110">
    <property type="entry name" value="RESPONSE_REGULATORY"/>
    <property type="match status" value="1"/>
</dbReference>
<feature type="modified residue" description="4-aspartylphosphate" evidence="8">
    <location>
        <position position="1354"/>
    </location>
</feature>
<evidence type="ECO:0000256" key="3">
    <source>
        <dbReference type="ARBA" id="ARBA00022553"/>
    </source>
</evidence>
<comment type="catalytic activity">
    <reaction evidence="1">
        <text>ATP + protein L-histidine = ADP + protein N-phospho-L-histidine.</text>
        <dbReference type="EC" id="2.7.13.3"/>
    </reaction>
</comment>
<dbReference type="SMART" id="SM00448">
    <property type="entry name" value="REC"/>
    <property type="match status" value="1"/>
</dbReference>
<dbReference type="InterPro" id="IPR036641">
    <property type="entry name" value="HPT_dom_sf"/>
</dbReference>
<dbReference type="Gene3D" id="3.30.565.10">
    <property type="entry name" value="Histidine kinase-like ATPase, C-terminal domain"/>
    <property type="match status" value="1"/>
</dbReference>
<feature type="domain" description="Histidine kinase" evidence="10">
    <location>
        <begin position="883"/>
        <end position="1121"/>
    </location>
</feature>
<accession>A0AAW9QZP1</accession>
<dbReference type="InterPro" id="IPR004105">
    <property type="entry name" value="CheA-like_dim"/>
</dbReference>
<dbReference type="Pfam" id="PF01627">
    <property type="entry name" value="Hpt"/>
    <property type="match status" value="2"/>
</dbReference>
<dbReference type="Gene3D" id="2.30.30.40">
    <property type="entry name" value="SH3 Domains"/>
    <property type="match status" value="1"/>
</dbReference>
<evidence type="ECO:0000259" key="10">
    <source>
        <dbReference type="PROSITE" id="PS50109"/>
    </source>
</evidence>
<dbReference type="Pfam" id="PF00072">
    <property type="entry name" value="Response_reg"/>
    <property type="match status" value="1"/>
</dbReference>
<reference evidence="13 14" key="1">
    <citation type="submission" date="2024-01" db="EMBL/GenBank/DDBJ databases">
        <title>Genomic insights into the taxonomy and metabolism of the cyanobacterium Pannus brasiliensis CCIBt3594.</title>
        <authorList>
            <person name="Machado M."/>
            <person name="Botero N.B."/>
            <person name="Andreote A.P.D."/>
            <person name="Feitosa A.M.T."/>
            <person name="Popin R."/>
            <person name="Sivonen K."/>
            <person name="Fiore M.F."/>
        </authorList>
    </citation>
    <scope>NUCLEOTIDE SEQUENCE [LARGE SCALE GENOMIC DNA]</scope>
    <source>
        <strain evidence="13 14">CCIBt3594</strain>
    </source>
</reference>
<dbReference type="Pfam" id="PF01584">
    <property type="entry name" value="CheW"/>
    <property type="match status" value="1"/>
</dbReference>
<dbReference type="CDD" id="cd00088">
    <property type="entry name" value="HPT"/>
    <property type="match status" value="2"/>
</dbReference>
<evidence type="ECO:0000256" key="5">
    <source>
        <dbReference type="ARBA" id="ARBA00022777"/>
    </source>
</evidence>
<dbReference type="CDD" id="cd16916">
    <property type="entry name" value="HATPase_CheA-like"/>
    <property type="match status" value="1"/>
</dbReference>
<evidence type="ECO:0000259" key="11">
    <source>
        <dbReference type="PROSITE" id="PS50110"/>
    </source>
</evidence>
<evidence type="ECO:0000313" key="13">
    <source>
        <dbReference type="EMBL" id="MEG3440412.1"/>
    </source>
</evidence>
<dbReference type="PROSITE" id="PS50894">
    <property type="entry name" value="HPT"/>
    <property type="match status" value="2"/>
</dbReference>
<dbReference type="InterPro" id="IPR011006">
    <property type="entry name" value="CheY-like_superfamily"/>
</dbReference>
<dbReference type="InterPro" id="IPR036890">
    <property type="entry name" value="HATPase_C_sf"/>
</dbReference>
<protein>
    <recommendedName>
        <fullName evidence="2">histidine kinase</fullName>
        <ecNumber evidence="2">2.7.13.3</ecNumber>
    </recommendedName>
</protein>
<dbReference type="PROSITE" id="PS50109">
    <property type="entry name" value="HIS_KIN"/>
    <property type="match status" value="1"/>
</dbReference>
<evidence type="ECO:0000256" key="7">
    <source>
        <dbReference type="PROSITE-ProRule" id="PRU00110"/>
    </source>
</evidence>
<dbReference type="InterPro" id="IPR003594">
    <property type="entry name" value="HATPase_dom"/>
</dbReference>
<keyword evidence="4" id="KW-0808">Transferase</keyword>
<dbReference type="RefSeq" id="WP_332867883.1">
    <property type="nucleotide sequence ID" value="NZ_JBAFSM010000102.1"/>
</dbReference>
<sequence>MNLEIRDQAYQFFIEEASELLQTIETGLLSLQEDRSPARVHEIMRAAHSIKGGAASVGLDAIRTLSHRLEDFFRALYQEGVRWDSELESLLLQGFDCLKNPLLEQIDRGEHDPEAALLTAEPIFQQIQELLAEALVSGADFIPGSADLGIDITRSIFDVDVETELQRVKTVLDGGTGDVAIELRTTIEIFTGFSEMLALPGFGEIGRVVGEKLEKYPDRATEITRIALQDWDNARSAVLAGDRTSGGSPSAELLSFGSESVSHGLDRDFLEQAYHFFIEEATELLQTIERGLQKNGADLAPAEIHELVRAAHSIKGGAASVGLETIRSIAYRLETVFSALGHPGVEFTPELDNALQSGFDCLKTPLLDRIEGREPDEAAALARAESVFSRIEEYLGDAFRHAGDYLPSSSDLGVDIVASIFEVDVAENLTTLETALAGDRTEEIAATLQATLEMFDAFAQMLNLPGFGEICATTRRAIEYHPEQLREIASIARKDFQQARERVLAGDRTAGGTPSAELSILAFPSPQGADLTTSPPLEDVFALAESPISEVPALEDVFALAEAPISEVPALEDVFALAEAPIAEDRSNVFPDEEMIQWGTEDDPIPSLFDLFVDDPSEIDLSPATEGEAIAPPSLEPEESGDFAIPSLEDVFALPPEPDTASADRAIEEIFGSLAISPLENVSIPEIRREEEFIAAESLEEVFGSVEIPAIDDGPRAEIEASIEQAATEIGRDFDRLPLADLLPQIVNSVKSDLDDAPVEAKPKARDEKESAKTTAGSSGSSLTVRVDFNRLERMSNLVGELSINRNSLSLQNEQLQAAVKELLDRFARFEGITNGIRELADRMLLAGDSLLTGLPTGHRDTTTDESDTDIRFDTLEMDRYGHLHSQLQELLEQMMQLGESVDDIVLFARGSNQTLETQRQMLTNLRDELMWARMLPLGEVLNRFPRVLRDLSNSYHKTVRLKLTGTGVLVDKAALEKLYDPLLHLLRNAFDHGIETPDARREKGKPAEGQIEIRAYHQGNQTIIEIKDDGRGLNFERIREKAIASELMTEEQLALLPRDRLAELIFEPGFSTAETVSELSGRGVGLDVVRDQVRALKGTVSVTSMPGKGTIFSLRLPLTLTIAKLLVCTLYADGDRSRSTSIALPSDAIEEILIPREDQIKRSGEQRFVYFGDRLVPIYRLVSLLEYRCPLPETFARKSLIATVPSPEDWGFPLLFLRRGQQMIALEVDRLVTEQELVIKPFGNAIVAPPYTYGCTILGDGTLIPVVNAIILLEYQEEITAPSVSRVIPTRPIETAPAPSIPTILIVDDSAALRRTLAITLQKAGYRVLQARDGREALEQLERTRDVQLIVCDVEMPNMNGFEFLGQRRKSDDLLKIPVAMLTSRGSDKHRQLATHLGANAYFTKPYIEQQFLLAVRDLVASPALLN</sequence>
<dbReference type="PRINTS" id="PR00344">
    <property type="entry name" value="BCTRLSENSOR"/>
</dbReference>